<evidence type="ECO:0000259" key="6">
    <source>
        <dbReference type="SMART" id="SM00829"/>
    </source>
</evidence>
<evidence type="ECO:0000256" key="2">
    <source>
        <dbReference type="ARBA" id="ARBA00011881"/>
    </source>
</evidence>
<name>A0ABU9D6N7_9PROT</name>
<dbReference type="EMBL" id="JBBPCO010000001">
    <property type="protein sequence ID" value="MEK8088353.1"/>
    <property type="molecule type" value="Genomic_DNA"/>
</dbReference>
<proteinExistence type="predicted"/>
<dbReference type="InterPro" id="IPR020843">
    <property type="entry name" value="ER"/>
</dbReference>
<dbReference type="InterPro" id="IPR051603">
    <property type="entry name" value="Zinc-ADH_QOR/CCCR"/>
</dbReference>
<dbReference type="Gene3D" id="3.40.50.720">
    <property type="entry name" value="NAD(P)-binding Rossmann-like Domain"/>
    <property type="match status" value="1"/>
</dbReference>
<comment type="subcellular location">
    <subcellularLocation>
        <location evidence="1">Cytoplasm</location>
    </subcellularLocation>
</comment>
<accession>A0ABU9D6N7</accession>
<organism evidence="7 8">
    <name type="scientific">Thermithiobacillus plumbiphilus</name>
    <dbReference type="NCBI Taxonomy" id="1729899"/>
    <lineage>
        <taxon>Bacteria</taxon>
        <taxon>Pseudomonadati</taxon>
        <taxon>Pseudomonadota</taxon>
        <taxon>Acidithiobacillia</taxon>
        <taxon>Acidithiobacillales</taxon>
        <taxon>Thermithiobacillaceae</taxon>
        <taxon>Thermithiobacillus</taxon>
    </lineage>
</organism>
<evidence type="ECO:0000313" key="7">
    <source>
        <dbReference type="EMBL" id="MEK8088353.1"/>
    </source>
</evidence>
<evidence type="ECO:0000256" key="4">
    <source>
        <dbReference type="ARBA" id="ARBA00022857"/>
    </source>
</evidence>
<dbReference type="Gene3D" id="3.90.180.10">
    <property type="entry name" value="Medium-chain alcohol dehydrogenases, catalytic domain"/>
    <property type="match status" value="1"/>
</dbReference>
<keyword evidence="3" id="KW-0963">Cytoplasm</keyword>
<dbReference type="Pfam" id="PF08240">
    <property type="entry name" value="ADH_N"/>
    <property type="match status" value="1"/>
</dbReference>
<dbReference type="Pfam" id="PF13602">
    <property type="entry name" value="ADH_zinc_N_2"/>
    <property type="match status" value="1"/>
</dbReference>
<evidence type="ECO:0000256" key="5">
    <source>
        <dbReference type="ARBA" id="ARBA00022884"/>
    </source>
</evidence>
<dbReference type="SMART" id="SM00829">
    <property type="entry name" value="PKS_ER"/>
    <property type="match status" value="1"/>
</dbReference>
<evidence type="ECO:0000256" key="1">
    <source>
        <dbReference type="ARBA" id="ARBA00004496"/>
    </source>
</evidence>
<dbReference type="InterPro" id="IPR011032">
    <property type="entry name" value="GroES-like_sf"/>
</dbReference>
<comment type="caution">
    <text evidence="7">The sequence shown here is derived from an EMBL/GenBank/DDBJ whole genome shotgun (WGS) entry which is preliminary data.</text>
</comment>
<dbReference type="SUPFAM" id="SSF50129">
    <property type="entry name" value="GroES-like"/>
    <property type="match status" value="1"/>
</dbReference>
<evidence type="ECO:0000313" key="8">
    <source>
        <dbReference type="Proteomes" id="UP001446205"/>
    </source>
</evidence>
<dbReference type="InterPro" id="IPR002364">
    <property type="entry name" value="Quin_OxRdtase/zeta-crystal_CS"/>
</dbReference>
<dbReference type="PROSITE" id="PS01162">
    <property type="entry name" value="QOR_ZETA_CRYSTAL"/>
    <property type="match status" value="1"/>
</dbReference>
<keyword evidence="4" id="KW-0521">NADP</keyword>
<sequence>MQAMTINAFGDPDLFQLSELPMPVLQPGHVLIEVKATSVNPVDCLLRGMGPEFAPELPAVLHGDVAGIVKAVAPDVREFSVGDAVYGCAGGVRGTPGGALAEYMLADAALLAPKPKTLSMREAAALPLVGITAWEGIFERARVGDGDSILVQGGAGGVGLMAVQLARVAGARVYATASTPQKQALVRELGADGVIAYRDEAVESYVARLTGGQGFDVVFDTVGGGNLVRSFAAARLNGRVVTTLALGSFDLSPVHLKGLSLEVIFMLIPLLHGVNRARYGVILRQLAELVDTGKLRPVLDSHAFHMSEVAAAHALLESGGALGKIVLAWD</sequence>
<dbReference type="InterPro" id="IPR013154">
    <property type="entry name" value="ADH-like_N"/>
</dbReference>
<reference evidence="7 8" key="1">
    <citation type="submission" date="2024-04" db="EMBL/GenBank/DDBJ databases">
        <authorList>
            <person name="Abashina T."/>
            <person name="Shaikin A."/>
        </authorList>
    </citation>
    <scope>NUCLEOTIDE SEQUENCE [LARGE SCALE GENOMIC DNA]</scope>
    <source>
        <strain evidence="7 8">AAFK</strain>
    </source>
</reference>
<gene>
    <name evidence="7" type="ORF">WOB96_01115</name>
</gene>
<dbReference type="RefSeq" id="WP_341369419.1">
    <property type="nucleotide sequence ID" value="NZ_JBBPCO010000001.1"/>
</dbReference>
<dbReference type="CDD" id="cd08272">
    <property type="entry name" value="MDR6"/>
    <property type="match status" value="1"/>
</dbReference>
<dbReference type="PANTHER" id="PTHR44154">
    <property type="entry name" value="QUINONE OXIDOREDUCTASE"/>
    <property type="match status" value="1"/>
</dbReference>
<keyword evidence="5" id="KW-0694">RNA-binding</keyword>
<protein>
    <submittedName>
        <fullName evidence="7">Zinc-dependent alcohol dehydrogenase family protein</fullName>
    </submittedName>
</protein>
<dbReference type="PANTHER" id="PTHR44154:SF1">
    <property type="entry name" value="QUINONE OXIDOREDUCTASE"/>
    <property type="match status" value="1"/>
</dbReference>
<dbReference type="InterPro" id="IPR036291">
    <property type="entry name" value="NAD(P)-bd_dom_sf"/>
</dbReference>
<feature type="domain" description="Enoyl reductase (ER)" evidence="6">
    <location>
        <begin position="10"/>
        <end position="327"/>
    </location>
</feature>
<dbReference type="Proteomes" id="UP001446205">
    <property type="component" value="Unassembled WGS sequence"/>
</dbReference>
<evidence type="ECO:0000256" key="3">
    <source>
        <dbReference type="ARBA" id="ARBA00022490"/>
    </source>
</evidence>
<dbReference type="SUPFAM" id="SSF51735">
    <property type="entry name" value="NAD(P)-binding Rossmann-fold domains"/>
    <property type="match status" value="1"/>
</dbReference>
<comment type="subunit">
    <text evidence="2">Homotetramer.</text>
</comment>
<keyword evidence="8" id="KW-1185">Reference proteome</keyword>